<organism evidence="1 2">
    <name type="scientific">Nocardiopsis sediminis</name>
    <dbReference type="NCBI Taxonomy" id="1778267"/>
    <lineage>
        <taxon>Bacteria</taxon>
        <taxon>Bacillati</taxon>
        <taxon>Actinomycetota</taxon>
        <taxon>Actinomycetes</taxon>
        <taxon>Streptosporangiales</taxon>
        <taxon>Nocardiopsidaceae</taxon>
        <taxon>Nocardiopsis</taxon>
    </lineage>
</organism>
<keyword evidence="2" id="KW-1185">Reference proteome</keyword>
<evidence type="ECO:0000313" key="2">
    <source>
        <dbReference type="Proteomes" id="UP001595847"/>
    </source>
</evidence>
<dbReference type="Proteomes" id="UP001595847">
    <property type="component" value="Unassembled WGS sequence"/>
</dbReference>
<evidence type="ECO:0000313" key="1">
    <source>
        <dbReference type="EMBL" id="MFC3996544.1"/>
    </source>
</evidence>
<comment type="caution">
    <text evidence="1">The sequence shown here is derived from an EMBL/GenBank/DDBJ whole genome shotgun (WGS) entry which is preliminary data.</text>
</comment>
<gene>
    <name evidence="1" type="ORF">ACFOVU_11500</name>
</gene>
<sequence>MADRHDDLRVRADRVLDDAYALPLDEIVDARSAAPLSTAVEAWDVPAEDHAALQRWGLPEQIKEKFFENAPQDGAEPELSRSGRGLYRLGRFNRLTIGVEAGTGRVRALPRDPDKANIEFNHSLTRYIECAWRWHSALPVLIELVNWAWDPDQLDFYEEKRQAVGRHIAAIDPDVASAASSLWQSITDI</sequence>
<reference evidence="2" key="1">
    <citation type="journal article" date="2019" name="Int. J. Syst. Evol. Microbiol.">
        <title>The Global Catalogue of Microorganisms (GCM) 10K type strain sequencing project: providing services to taxonomists for standard genome sequencing and annotation.</title>
        <authorList>
            <consortium name="The Broad Institute Genomics Platform"/>
            <consortium name="The Broad Institute Genome Sequencing Center for Infectious Disease"/>
            <person name="Wu L."/>
            <person name="Ma J."/>
        </authorList>
    </citation>
    <scope>NUCLEOTIDE SEQUENCE [LARGE SCALE GENOMIC DNA]</scope>
    <source>
        <strain evidence="2">TBRC 1826</strain>
    </source>
</reference>
<dbReference type="Pfam" id="PF14435">
    <property type="entry name" value="SUKH-4"/>
    <property type="match status" value="1"/>
</dbReference>
<dbReference type="RefSeq" id="WP_378532688.1">
    <property type="nucleotide sequence ID" value="NZ_JBHSBH010000007.1"/>
</dbReference>
<accession>A0ABV8FMC9</accession>
<protein>
    <submittedName>
        <fullName evidence="1">SUKH-4 family immunity protein</fullName>
    </submittedName>
</protein>
<dbReference type="EMBL" id="JBHSBH010000007">
    <property type="protein sequence ID" value="MFC3996544.1"/>
    <property type="molecule type" value="Genomic_DNA"/>
</dbReference>
<name>A0ABV8FMC9_9ACTN</name>
<dbReference type="InterPro" id="IPR025851">
    <property type="entry name" value="SUKH-4"/>
</dbReference>
<proteinExistence type="predicted"/>